<reference evidence="3" key="1">
    <citation type="submission" date="2018-09" db="EMBL/GenBank/DDBJ databases">
        <authorList>
            <person name="Kim I."/>
        </authorList>
    </citation>
    <scope>NUCLEOTIDE SEQUENCE [LARGE SCALE GENOMIC DNA]</scope>
    <source>
        <strain evidence="3">DD4a</strain>
    </source>
</reference>
<dbReference type="PROSITE" id="PS51725">
    <property type="entry name" value="ABM"/>
    <property type="match status" value="1"/>
</dbReference>
<dbReference type="OrthoDB" id="7867302at2"/>
<organism evidence="2 3">
    <name type="scientific">Amnibacterium setariae</name>
    <dbReference type="NCBI Taxonomy" id="2306585"/>
    <lineage>
        <taxon>Bacteria</taxon>
        <taxon>Bacillati</taxon>
        <taxon>Actinomycetota</taxon>
        <taxon>Actinomycetes</taxon>
        <taxon>Micrococcales</taxon>
        <taxon>Microbacteriaceae</taxon>
        <taxon>Amnibacterium</taxon>
    </lineage>
</organism>
<dbReference type="InterPro" id="IPR011008">
    <property type="entry name" value="Dimeric_a/b-barrel"/>
</dbReference>
<comment type="caution">
    <text evidence="2">The sequence shown here is derived from an EMBL/GenBank/DDBJ whole genome shotgun (WGS) entry which is preliminary data.</text>
</comment>
<keyword evidence="3" id="KW-1185">Reference proteome</keyword>
<dbReference type="Pfam" id="PF03992">
    <property type="entry name" value="ABM"/>
    <property type="match status" value="1"/>
</dbReference>
<accession>A0A3A1TXI1</accession>
<name>A0A3A1TXI1_9MICO</name>
<dbReference type="RefSeq" id="WP_119482790.1">
    <property type="nucleotide sequence ID" value="NZ_QXTG01000002.1"/>
</dbReference>
<protein>
    <recommendedName>
        <fullName evidence="1">ABM domain-containing protein</fullName>
    </recommendedName>
</protein>
<dbReference type="AlphaFoldDB" id="A0A3A1TXI1"/>
<dbReference type="EMBL" id="QXTG01000002">
    <property type="protein sequence ID" value="RIX28480.1"/>
    <property type="molecule type" value="Genomic_DNA"/>
</dbReference>
<dbReference type="InterPro" id="IPR007138">
    <property type="entry name" value="ABM_dom"/>
</dbReference>
<evidence type="ECO:0000313" key="3">
    <source>
        <dbReference type="Proteomes" id="UP000265742"/>
    </source>
</evidence>
<dbReference type="Proteomes" id="UP000265742">
    <property type="component" value="Unassembled WGS sequence"/>
</dbReference>
<evidence type="ECO:0000259" key="1">
    <source>
        <dbReference type="PROSITE" id="PS51725"/>
    </source>
</evidence>
<proteinExistence type="predicted"/>
<evidence type="ECO:0000313" key="2">
    <source>
        <dbReference type="EMBL" id="RIX28480.1"/>
    </source>
</evidence>
<gene>
    <name evidence="2" type="ORF">D1781_13730</name>
</gene>
<feature type="domain" description="ABM" evidence="1">
    <location>
        <begin position="3"/>
        <end position="94"/>
    </location>
</feature>
<dbReference type="SUPFAM" id="SSF54909">
    <property type="entry name" value="Dimeric alpha+beta barrel"/>
    <property type="match status" value="1"/>
</dbReference>
<dbReference type="Gene3D" id="3.30.70.100">
    <property type="match status" value="1"/>
</dbReference>
<sequence length="98" mass="10635">MAVISILELRLRDDVLDGAPAALDAILADTRAFDGNEGIEVLHDVADPAHVTVVERWTSVERDDAYRAWRATPEGASGLGDLLAAPPTLWRSEIRSTL</sequence>